<reference evidence="1" key="1">
    <citation type="submission" date="2021-01" db="EMBL/GenBank/DDBJ databases">
        <authorList>
            <consortium name="Genoscope - CEA"/>
            <person name="William W."/>
        </authorList>
    </citation>
    <scope>NUCLEOTIDE SEQUENCE</scope>
</reference>
<evidence type="ECO:0000313" key="1">
    <source>
        <dbReference type="EMBL" id="CAF1931691.1"/>
    </source>
</evidence>
<protein>
    <submittedName>
        <fullName evidence="1">(rape) hypothetical protein</fullName>
    </submittedName>
</protein>
<proteinExistence type="predicted"/>
<gene>
    <name evidence="1" type="ORF">DARMORV10_C05P42530.1</name>
</gene>
<dbReference type="AlphaFoldDB" id="A0A816LM28"/>
<name>A0A816LM28_BRANA</name>
<dbReference type="Proteomes" id="UP001295469">
    <property type="component" value="Chromosome C05"/>
</dbReference>
<dbReference type="EMBL" id="HG994369">
    <property type="protein sequence ID" value="CAF1931691.1"/>
    <property type="molecule type" value="Genomic_DNA"/>
</dbReference>
<organism evidence="1">
    <name type="scientific">Brassica napus</name>
    <name type="common">Rape</name>
    <dbReference type="NCBI Taxonomy" id="3708"/>
    <lineage>
        <taxon>Eukaryota</taxon>
        <taxon>Viridiplantae</taxon>
        <taxon>Streptophyta</taxon>
        <taxon>Embryophyta</taxon>
        <taxon>Tracheophyta</taxon>
        <taxon>Spermatophyta</taxon>
        <taxon>Magnoliopsida</taxon>
        <taxon>eudicotyledons</taxon>
        <taxon>Gunneridae</taxon>
        <taxon>Pentapetalae</taxon>
        <taxon>rosids</taxon>
        <taxon>malvids</taxon>
        <taxon>Brassicales</taxon>
        <taxon>Brassicaceae</taxon>
        <taxon>Brassiceae</taxon>
        <taxon>Brassica</taxon>
    </lineage>
</organism>
<sequence>MREKRKKGTKCSQIRNLCSWVFLPCTGPTDTWRPRLILF</sequence>
<accession>A0A816LM28</accession>